<name>A0A7X4KLR8_9BURK</name>
<dbReference type="Proteomes" id="UP000450676">
    <property type="component" value="Unassembled WGS sequence"/>
</dbReference>
<feature type="compositionally biased region" description="Low complexity" evidence="1">
    <location>
        <begin position="18"/>
        <end position="28"/>
    </location>
</feature>
<protein>
    <submittedName>
        <fullName evidence="3">DUF4148 domain-containing protein</fullName>
    </submittedName>
</protein>
<accession>A0A7X4KLR8</accession>
<keyword evidence="2" id="KW-0732">Signal</keyword>
<sequence length="73" mass="7651">MKNLIATFALITAAAAASAQTAAPATDTKQPQASTGRTRAEVIAEVIEARKNGTLIETEADMDVAQTRKHIAK</sequence>
<keyword evidence="4" id="KW-1185">Reference proteome</keyword>
<dbReference type="Pfam" id="PF13663">
    <property type="entry name" value="DUF4148"/>
    <property type="match status" value="1"/>
</dbReference>
<reference evidence="3 4" key="1">
    <citation type="submission" date="2019-12" db="EMBL/GenBank/DDBJ databases">
        <title>Novel species isolated from a subtropical stream in China.</title>
        <authorList>
            <person name="Lu H."/>
        </authorList>
    </citation>
    <scope>NUCLEOTIDE SEQUENCE [LARGE SCALE GENOMIC DNA]</scope>
    <source>
        <strain evidence="3 4">FT127W</strain>
    </source>
</reference>
<dbReference type="RefSeq" id="WP_161071768.1">
    <property type="nucleotide sequence ID" value="NZ_WWCU01000007.1"/>
</dbReference>
<evidence type="ECO:0000256" key="2">
    <source>
        <dbReference type="SAM" id="SignalP"/>
    </source>
</evidence>
<feature type="signal peptide" evidence="2">
    <location>
        <begin position="1"/>
        <end position="19"/>
    </location>
</feature>
<organism evidence="3 4">
    <name type="scientific">Pseudoduganella aquatica</name>
    <dbReference type="NCBI Taxonomy" id="2660641"/>
    <lineage>
        <taxon>Bacteria</taxon>
        <taxon>Pseudomonadati</taxon>
        <taxon>Pseudomonadota</taxon>
        <taxon>Betaproteobacteria</taxon>
        <taxon>Burkholderiales</taxon>
        <taxon>Oxalobacteraceae</taxon>
        <taxon>Telluria group</taxon>
        <taxon>Pseudoduganella</taxon>
    </lineage>
</organism>
<feature type="region of interest" description="Disordered" evidence="1">
    <location>
        <begin position="18"/>
        <end position="39"/>
    </location>
</feature>
<evidence type="ECO:0000313" key="4">
    <source>
        <dbReference type="Proteomes" id="UP000450676"/>
    </source>
</evidence>
<dbReference type="EMBL" id="WWCU01000007">
    <property type="protein sequence ID" value="MYN07407.1"/>
    <property type="molecule type" value="Genomic_DNA"/>
</dbReference>
<proteinExistence type="predicted"/>
<dbReference type="AlphaFoldDB" id="A0A7X4KLR8"/>
<comment type="caution">
    <text evidence="3">The sequence shown here is derived from an EMBL/GenBank/DDBJ whole genome shotgun (WGS) entry which is preliminary data.</text>
</comment>
<gene>
    <name evidence="3" type="ORF">GTP77_08635</name>
</gene>
<feature type="chain" id="PRO_5031431977" evidence="2">
    <location>
        <begin position="20"/>
        <end position="73"/>
    </location>
</feature>
<evidence type="ECO:0000313" key="3">
    <source>
        <dbReference type="EMBL" id="MYN07407.1"/>
    </source>
</evidence>
<evidence type="ECO:0000256" key="1">
    <source>
        <dbReference type="SAM" id="MobiDB-lite"/>
    </source>
</evidence>
<dbReference type="InterPro" id="IPR025421">
    <property type="entry name" value="DUF4148"/>
</dbReference>